<dbReference type="PROSITE" id="PS50164">
    <property type="entry name" value="GIY_YIG"/>
    <property type="match status" value="1"/>
</dbReference>
<dbReference type="InterPro" id="IPR050066">
    <property type="entry name" value="UvrABC_protein_C"/>
</dbReference>
<dbReference type="RefSeq" id="WP_124223693.1">
    <property type="nucleotide sequence ID" value="NZ_RKQL01000005.1"/>
</dbReference>
<evidence type="ECO:0000256" key="7">
    <source>
        <dbReference type="HAMAP-Rule" id="MF_00203"/>
    </source>
</evidence>
<dbReference type="Proteomes" id="UP000272193">
    <property type="component" value="Unassembled WGS sequence"/>
</dbReference>
<dbReference type="Gene3D" id="3.40.1440.10">
    <property type="entry name" value="GIY-YIG endonuclease"/>
    <property type="match status" value="1"/>
</dbReference>
<dbReference type="Gene3D" id="4.10.860.10">
    <property type="entry name" value="UVR domain"/>
    <property type="match status" value="1"/>
</dbReference>
<dbReference type="GO" id="GO:0009381">
    <property type="term" value="F:excinuclease ABC activity"/>
    <property type="evidence" value="ECO:0007669"/>
    <property type="project" value="UniProtKB-UniRule"/>
</dbReference>
<keyword evidence="4 7" id="KW-0267">Excision nuclease</keyword>
<protein>
    <recommendedName>
        <fullName evidence="7">UvrABC system protein C</fullName>
        <shortName evidence="7">Protein UvrC</shortName>
    </recommendedName>
    <alternativeName>
        <fullName evidence="7">Excinuclease ABC subunit C</fullName>
    </alternativeName>
</protein>
<comment type="subcellular location">
    <subcellularLocation>
        <location evidence="7">Cytoplasm</location>
    </subcellularLocation>
</comment>
<evidence type="ECO:0000313" key="11">
    <source>
        <dbReference type="EMBL" id="RPE65103.1"/>
    </source>
</evidence>
<dbReference type="GO" id="GO:0003677">
    <property type="term" value="F:DNA binding"/>
    <property type="evidence" value="ECO:0007669"/>
    <property type="project" value="UniProtKB-UniRule"/>
</dbReference>
<dbReference type="InterPro" id="IPR036876">
    <property type="entry name" value="UVR_dom_sf"/>
</dbReference>
<evidence type="ECO:0000259" key="8">
    <source>
        <dbReference type="PROSITE" id="PS50151"/>
    </source>
</evidence>
<keyword evidence="6 7" id="KW-0742">SOS response</keyword>
<dbReference type="FunFam" id="3.30.420.340:FF:000001">
    <property type="entry name" value="UvrABC system protein C"/>
    <property type="match status" value="1"/>
</dbReference>
<dbReference type="GO" id="GO:0009432">
    <property type="term" value="P:SOS response"/>
    <property type="evidence" value="ECO:0007669"/>
    <property type="project" value="UniProtKB-UniRule"/>
</dbReference>
<dbReference type="GO" id="GO:0006289">
    <property type="term" value="P:nucleotide-excision repair"/>
    <property type="evidence" value="ECO:0007669"/>
    <property type="project" value="UniProtKB-UniRule"/>
</dbReference>
<dbReference type="SUPFAM" id="SSF82771">
    <property type="entry name" value="GIY-YIG endonuclease"/>
    <property type="match status" value="1"/>
</dbReference>
<dbReference type="PROSITE" id="PS50165">
    <property type="entry name" value="UVRC"/>
    <property type="match status" value="1"/>
</dbReference>
<dbReference type="InterPro" id="IPR003583">
    <property type="entry name" value="Hlx-hairpin-Hlx_DNA-bd_motif"/>
</dbReference>
<evidence type="ECO:0000256" key="3">
    <source>
        <dbReference type="ARBA" id="ARBA00022769"/>
    </source>
</evidence>
<evidence type="ECO:0000313" key="12">
    <source>
        <dbReference type="Proteomes" id="UP000272193"/>
    </source>
</evidence>
<name>A0A3N4U2N9_9BURK</name>
<keyword evidence="12" id="KW-1185">Reference proteome</keyword>
<dbReference type="Pfam" id="PF22920">
    <property type="entry name" value="UvrC_RNaseH"/>
    <property type="match status" value="1"/>
</dbReference>
<gene>
    <name evidence="7" type="primary">uvrC</name>
    <name evidence="11" type="ORF">EDC62_2231</name>
</gene>
<accession>A0A3N4U2N9</accession>
<dbReference type="AlphaFoldDB" id="A0A3N4U2N9"/>
<evidence type="ECO:0000256" key="6">
    <source>
        <dbReference type="ARBA" id="ARBA00023236"/>
    </source>
</evidence>
<evidence type="ECO:0000256" key="5">
    <source>
        <dbReference type="ARBA" id="ARBA00023204"/>
    </source>
</evidence>
<dbReference type="GO" id="GO:0005737">
    <property type="term" value="C:cytoplasm"/>
    <property type="evidence" value="ECO:0007669"/>
    <property type="project" value="UniProtKB-SubCell"/>
</dbReference>
<dbReference type="Pfam" id="PF14520">
    <property type="entry name" value="HHH_5"/>
    <property type="match status" value="1"/>
</dbReference>
<dbReference type="InterPro" id="IPR001162">
    <property type="entry name" value="UvrC_RNase_H_dom"/>
</dbReference>
<dbReference type="InterPro" id="IPR001943">
    <property type="entry name" value="UVR_dom"/>
</dbReference>
<dbReference type="Pfam" id="PF08459">
    <property type="entry name" value="UvrC_RNaseH_dom"/>
    <property type="match status" value="1"/>
</dbReference>
<evidence type="ECO:0000259" key="9">
    <source>
        <dbReference type="PROSITE" id="PS50164"/>
    </source>
</evidence>
<dbReference type="EMBL" id="RKQL01000005">
    <property type="protein sequence ID" value="RPE65103.1"/>
    <property type="molecule type" value="Genomic_DNA"/>
</dbReference>
<proteinExistence type="inferred from homology"/>
<dbReference type="SMART" id="SM00465">
    <property type="entry name" value="GIYc"/>
    <property type="match status" value="1"/>
</dbReference>
<dbReference type="InterPro" id="IPR010994">
    <property type="entry name" value="RuvA_2-like"/>
</dbReference>
<keyword evidence="1 7" id="KW-0963">Cytoplasm</keyword>
<comment type="subunit">
    <text evidence="7">Interacts with UvrB in an incision complex.</text>
</comment>
<dbReference type="PROSITE" id="PS50151">
    <property type="entry name" value="UVR"/>
    <property type="match status" value="1"/>
</dbReference>
<dbReference type="Pfam" id="PF01541">
    <property type="entry name" value="GIY-YIG"/>
    <property type="match status" value="1"/>
</dbReference>
<sequence>MESQPTDVVPHPPELLEQVGSLPDLPGVYRFFDAEDQLLYVGKAVSLRSRVASYFRLRTGGTRIAYMVSKIRRLETTVVRSEAEALLLENNLIKALRPKFNILFRDDKSYPSLVLMYAGSEQPSGPRSGAATLFPRLAYYRGRPVREHLLFGPYPNAAAVKESIRLLQKVFRLRTCEDAVFLNRTRPCLLYEIKRCSGPCVGYIDPQTYGRDVASAAAFLRGETEQVFGELRARMQAHSDALEFERAAEVRDQIAALSTILHQQAVETGGEKDADIVAVRVGGGRACVNLAMVRGGRHLGDRAFFPKNIEEAMAISEGWQPSAAVGDVNEAHEGASAPASLEQRVLHAFLAQHYLGAALPPLLIVSQAVEPELQQLLVQEGVGRLKITDSPRGVHRVWLEMAEKNAEIQLARVLSEQGSHRARTEALAEVLGLDVEDLDEVVIECFDISHSSGEATHASCVVYDHHQMQPSKYRRFRIEGITPGDDYAAMRQALRRRYGPLAAVEPSEAAVSTGEEASARGGDARGRRLPSVVLVDGGVGQVHAAAEVFRSLGLSERLIVGVEKGEGRKVGLEELVFADGREKRSLRPDSAALMLVAQIRDEAHRFAITGMRAQRAKTRFGGGALEEIPGIGPKRRARLLQQFGGVRGVSEASVEDLMRVEGISRSLAETIHRAFH</sequence>
<comment type="function">
    <text evidence="7">The UvrABC repair system catalyzes the recognition and processing of DNA lesions. UvrC both incises the 5' and 3' sides of the lesion. The N-terminal half is responsible for the 3' incision and the C-terminal half is responsible for the 5' incision.</text>
</comment>
<dbReference type="Gene3D" id="3.30.420.340">
    <property type="entry name" value="UvrC, RNAse H endonuclease domain"/>
    <property type="match status" value="1"/>
</dbReference>
<dbReference type="InterPro" id="IPR047296">
    <property type="entry name" value="GIY-YIG_UvrC_Cho"/>
</dbReference>
<keyword evidence="2 7" id="KW-0227">DNA damage</keyword>
<comment type="similarity">
    <text evidence="7">Belongs to the UvrC family.</text>
</comment>
<evidence type="ECO:0000259" key="10">
    <source>
        <dbReference type="PROSITE" id="PS50165"/>
    </source>
</evidence>
<dbReference type="InterPro" id="IPR038476">
    <property type="entry name" value="UvrC_RNase_H_dom_sf"/>
</dbReference>
<keyword evidence="3 7" id="KW-0228">DNA excision</keyword>
<dbReference type="InterPro" id="IPR004791">
    <property type="entry name" value="UvrC"/>
</dbReference>
<dbReference type="SMART" id="SM00278">
    <property type="entry name" value="HhH1"/>
    <property type="match status" value="2"/>
</dbReference>
<evidence type="ECO:0000256" key="2">
    <source>
        <dbReference type="ARBA" id="ARBA00022763"/>
    </source>
</evidence>
<dbReference type="HAMAP" id="MF_00203">
    <property type="entry name" value="UvrC"/>
    <property type="match status" value="1"/>
</dbReference>
<comment type="caution">
    <text evidence="11">The sequence shown here is derived from an EMBL/GenBank/DDBJ whole genome shotgun (WGS) entry which is preliminary data.</text>
</comment>
<feature type="domain" description="UVR" evidence="8">
    <location>
        <begin position="225"/>
        <end position="260"/>
    </location>
</feature>
<dbReference type="CDD" id="cd10434">
    <property type="entry name" value="GIY-YIG_UvrC_Cho"/>
    <property type="match status" value="1"/>
</dbReference>
<dbReference type="PANTHER" id="PTHR30562:SF1">
    <property type="entry name" value="UVRABC SYSTEM PROTEIN C"/>
    <property type="match status" value="1"/>
</dbReference>
<dbReference type="Pfam" id="PF02151">
    <property type="entry name" value="UVR"/>
    <property type="match status" value="1"/>
</dbReference>
<dbReference type="InterPro" id="IPR000305">
    <property type="entry name" value="GIY-YIG_endonuc"/>
</dbReference>
<reference evidence="11 12" key="1">
    <citation type="submission" date="2018-11" db="EMBL/GenBank/DDBJ databases">
        <title>Genomic Encyclopedia of Type Strains, Phase IV (KMG-IV): sequencing the most valuable type-strain genomes for metagenomic binning, comparative biology and taxonomic classification.</title>
        <authorList>
            <person name="Goeker M."/>
        </authorList>
    </citation>
    <scope>NUCLEOTIDE SEQUENCE [LARGE SCALE GENOMIC DNA]</scope>
    <source>
        <strain evidence="11 12">DSM 101684</strain>
    </source>
</reference>
<dbReference type="OrthoDB" id="9804933at2"/>
<evidence type="ECO:0000256" key="4">
    <source>
        <dbReference type="ARBA" id="ARBA00022881"/>
    </source>
</evidence>
<dbReference type="SUPFAM" id="SSF46600">
    <property type="entry name" value="C-terminal UvrC-binding domain of UvrB"/>
    <property type="match status" value="1"/>
</dbReference>
<dbReference type="SUPFAM" id="SSF47781">
    <property type="entry name" value="RuvA domain 2-like"/>
    <property type="match status" value="1"/>
</dbReference>
<dbReference type="InterPro" id="IPR035901">
    <property type="entry name" value="GIY-YIG_endonuc_sf"/>
</dbReference>
<keyword evidence="5 7" id="KW-0234">DNA repair</keyword>
<feature type="domain" description="UvrC family homology region profile" evidence="10">
    <location>
        <begin position="276"/>
        <end position="549"/>
    </location>
</feature>
<feature type="domain" description="GIY-YIG" evidence="9">
    <location>
        <begin position="24"/>
        <end position="102"/>
    </location>
</feature>
<organism evidence="11 12">
    <name type="scientific">Tibeticola sediminis</name>
    <dbReference type="NCBI Taxonomy" id="1917811"/>
    <lineage>
        <taxon>Bacteria</taxon>
        <taxon>Pseudomonadati</taxon>
        <taxon>Pseudomonadota</taxon>
        <taxon>Betaproteobacteria</taxon>
        <taxon>Burkholderiales</taxon>
        <taxon>Comamonadaceae</taxon>
        <taxon>Tibeticola</taxon>
    </lineage>
</organism>
<dbReference type="Gene3D" id="1.10.150.20">
    <property type="entry name" value="5' to 3' exonuclease, C-terminal subdomain"/>
    <property type="match status" value="1"/>
</dbReference>
<evidence type="ECO:0000256" key="1">
    <source>
        <dbReference type="ARBA" id="ARBA00022490"/>
    </source>
</evidence>
<dbReference type="GO" id="GO:0009380">
    <property type="term" value="C:excinuclease repair complex"/>
    <property type="evidence" value="ECO:0007669"/>
    <property type="project" value="InterPro"/>
</dbReference>
<dbReference type="PANTHER" id="PTHR30562">
    <property type="entry name" value="UVRC/OXIDOREDUCTASE"/>
    <property type="match status" value="1"/>
</dbReference>
<dbReference type="FunFam" id="3.40.1440.10:FF:000001">
    <property type="entry name" value="UvrABC system protein C"/>
    <property type="match status" value="1"/>
</dbReference>